<dbReference type="Pfam" id="PF13639">
    <property type="entry name" value="zf-RING_2"/>
    <property type="match status" value="1"/>
</dbReference>
<evidence type="ECO:0000256" key="3">
    <source>
        <dbReference type="ARBA" id="ARBA00022833"/>
    </source>
</evidence>
<evidence type="ECO:0000256" key="2">
    <source>
        <dbReference type="ARBA" id="ARBA00022771"/>
    </source>
</evidence>
<proteinExistence type="predicted"/>
<dbReference type="Gene3D" id="3.30.40.10">
    <property type="entry name" value="Zinc/RING finger domain, C3HC4 (zinc finger)"/>
    <property type="match status" value="1"/>
</dbReference>
<keyword evidence="2 4" id="KW-0863">Zinc-finger</keyword>
<evidence type="ECO:0000313" key="7">
    <source>
        <dbReference type="Proteomes" id="UP000053144"/>
    </source>
</evidence>
<dbReference type="PANTHER" id="PTHR15315">
    <property type="entry name" value="RING FINGER PROTEIN 41, 151"/>
    <property type="match status" value="1"/>
</dbReference>
<feature type="domain" description="RING-type" evidence="5">
    <location>
        <begin position="172"/>
        <end position="210"/>
    </location>
</feature>
<dbReference type="PANTHER" id="PTHR15315:SF84">
    <property type="entry name" value="RING-TYPE DOMAIN-CONTAINING PROTEIN"/>
    <property type="match status" value="1"/>
</dbReference>
<sequence length="268" mass="30777">MEVMAYQFSRLPYSDSLKLLEADIQQANAFPLNFNTGSVLYRAAEITRTKGGTLLQMKLAYNHLAPLFLLLLQWMDFSCTCLLLRYLDLFHIVVSKVHNDGRSNMTPPGRKATIREFYAIILPSLQRLHGSMEKLNICKSGHSSIESSSYGKKLIEGDAKPIHVDLEREDECGICLEPCTKMVLPNCCHAMCIKCYRKWNKLSESCPFCRGTLRRVNSEDLWVLTCNEDVVDAETVSKEDLLRFNLYINNLPKDHPDALFLMYYEYLI</sequence>
<dbReference type="SUPFAM" id="SSF57850">
    <property type="entry name" value="RING/U-box"/>
    <property type="match status" value="1"/>
</dbReference>
<evidence type="ECO:0000259" key="5">
    <source>
        <dbReference type="PROSITE" id="PS50089"/>
    </source>
</evidence>
<organism evidence="6 7">
    <name type="scientific">Phaseolus angularis</name>
    <name type="common">Azuki bean</name>
    <name type="synonym">Vigna angularis</name>
    <dbReference type="NCBI Taxonomy" id="3914"/>
    <lineage>
        <taxon>Eukaryota</taxon>
        <taxon>Viridiplantae</taxon>
        <taxon>Streptophyta</taxon>
        <taxon>Embryophyta</taxon>
        <taxon>Tracheophyta</taxon>
        <taxon>Spermatophyta</taxon>
        <taxon>Magnoliopsida</taxon>
        <taxon>eudicotyledons</taxon>
        <taxon>Gunneridae</taxon>
        <taxon>Pentapetalae</taxon>
        <taxon>rosids</taxon>
        <taxon>fabids</taxon>
        <taxon>Fabales</taxon>
        <taxon>Fabaceae</taxon>
        <taxon>Papilionoideae</taxon>
        <taxon>50 kb inversion clade</taxon>
        <taxon>NPAAA clade</taxon>
        <taxon>indigoferoid/millettioid clade</taxon>
        <taxon>Phaseoleae</taxon>
        <taxon>Vigna</taxon>
    </lineage>
</organism>
<dbReference type="PROSITE" id="PS50089">
    <property type="entry name" value="ZF_RING_2"/>
    <property type="match status" value="1"/>
</dbReference>
<evidence type="ECO:0000256" key="4">
    <source>
        <dbReference type="PROSITE-ProRule" id="PRU00175"/>
    </source>
</evidence>
<name>A0A0L9TLM6_PHAAN</name>
<dbReference type="Proteomes" id="UP000053144">
    <property type="component" value="Chromosome 1"/>
</dbReference>
<evidence type="ECO:0000313" key="6">
    <source>
        <dbReference type="EMBL" id="KOM31367.1"/>
    </source>
</evidence>
<dbReference type="InterPro" id="IPR001841">
    <property type="entry name" value="Znf_RING"/>
</dbReference>
<reference evidence="7" key="1">
    <citation type="journal article" date="2015" name="Proc. Natl. Acad. Sci. U.S.A.">
        <title>Genome sequencing of adzuki bean (Vigna angularis) provides insight into high starch and low fat accumulation and domestication.</title>
        <authorList>
            <person name="Yang K."/>
            <person name="Tian Z."/>
            <person name="Chen C."/>
            <person name="Luo L."/>
            <person name="Zhao B."/>
            <person name="Wang Z."/>
            <person name="Yu L."/>
            <person name="Li Y."/>
            <person name="Sun Y."/>
            <person name="Li W."/>
            <person name="Chen Y."/>
            <person name="Li Y."/>
            <person name="Zhang Y."/>
            <person name="Ai D."/>
            <person name="Zhao J."/>
            <person name="Shang C."/>
            <person name="Ma Y."/>
            <person name="Wu B."/>
            <person name="Wang M."/>
            <person name="Gao L."/>
            <person name="Sun D."/>
            <person name="Zhang P."/>
            <person name="Guo F."/>
            <person name="Wang W."/>
            <person name="Li Y."/>
            <person name="Wang J."/>
            <person name="Varshney R.K."/>
            <person name="Wang J."/>
            <person name="Ling H.Q."/>
            <person name="Wan P."/>
        </authorList>
    </citation>
    <scope>NUCLEOTIDE SEQUENCE</scope>
    <source>
        <strain evidence="7">cv. Jingnong 6</strain>
    </source>
</reference>
<keyword evidence="1" id="KW-0479">Metal-binding</keyword>
<accession>A0A0L9TLM6</accession>
<dbReference type="EMBL" id="CM003371">
    <property type="protein sequence ID" value="KOM31367.1"/>
    <property type="molecule type" value="Genomic_DNA"/>
</dbReference>
<dbReference type="STRING" id="3914.A0A0L9TLM6"/>
<dbReference type="GO" id="GO:0016567">
    <property type="term" value="P:protein ubiquitination"/>
    <property type="evidence" value="ECO:0007669"/>
    <property type="project" value="TreeGrafter"/>
</dbReference>
<protein>
    <recommendedName>
        <fullName evidence="5">RING-type domain-containing protein</fullName>
    </recommendedName>
</protein>
<evidence type="ECO:0000256" key="1">
    <source>
        <dbReference type="ARBA" id="ARBA00022723"/>
    </source>
</evidence>
<keyword evidence="3" id="KW-0862">Zinc</keyword>
<gene>
    <name evidence="6" type="ORF">LR48_Vigan01g092200</name>
</gene>
<dbReference type="GO" id="GO:0008270">
    <property type="term" value="F:zinc ion binding"/>
    <property type="evidence" value="ECO:0007669"/>
    <property type="project" value="UniProtKB-KW"/>
</dbReference>
<dbReference type="PROSITE" id="PS00518">
    <property type="entry name" value="ZF_RING_1"/>
    <property type="match status" value="1"/>
</dbReference>
<dbReference type="InterPro" id="IPR017907">
    <property type="entry name" value="Znf_RING_CS"/>
</dbReference>
<dbReference type="SMART" id="SM00184">
    <property type="entry name" value="RING"/>
    <property type="match status" value="1"/>
</dbReference>
<dbReference type="AlphaFoldDB" id="A0A0L9TLM6"/>
<dbReference type="OMA" id="ICKKGHS"/>
<dbReference type="InterPro" id="IPR013083">
    <property type="entry name" value="Znf_RING/FYVE/PHD"/>
</dbReference>
<dbReference type="GO" id="GO:0061630">
    <property type="term" value="F:ubiquitin protein ligase activity"/>
    <property type="evidence" value="ECO:0007669"/>
    <property type="project" value="TreeGrafter"/>
</dbReference>
<dbReference type="Gramene" id="KOM31367">
    <property type="protein sequence ID" value="KOM31367"/>
    <property type="gene ID" value="LR48_Vigan01g092200"/>
</dbReference>